<dbReference type="Pfam" id="PF04149">
    <property type="entry name" value="DUF397"/>
    <property type="match status" value="1"/>
</dbReference>
<keyword evidence="3" id="KW-1185">Reference proteome</keyword>
<evidence type="ECO:0000313" key="3">
    <source>
        <dbReference type="Proteomes" id="UP001058271"/>
    </source>
</evidence>
<name>A0ABY5Z6G2_9ACTN</name>
<protein>
    <submittedName>
        <fullName evidence="2">DUF397 domain-containing protein</fullName>
    </submittedName>
</protein>
<gene>
    <name evidence="2" type="ORF">Drose_35625</name>
</gene>
<dbReference type="EMBL" id="CP073721">
    <property type="protein sequence ID" value="UWZ36318.1"/>
    <property type="molecule type" value="Genomic_DNA"/>
</dbReference>
<feature type="domain" description="DUF397" evidence="1">
    <location>
        <begin position="9"/>
        <end position="57"/>
    </location>
</feature>
<proteinExistence type="predicted"/>
<dbReference type="InterPro" id="IPR007278">
    <property type="entry name" value="DUF397"/>
</dbReference>
<organism evidence="2 3">
    <name type="scientific">Dactylosporangium roseum</name>
    <dbReference type="NCBI Taxonomy" id="47989"/>
    <lineage>
        <taxon>Bacteria</taxon>
        <taxon>Bacillati</taxon>
        <taxon>Actinomycetota</taxon>
        <taxon>Actinomycetes</taxon>
        <taxon>Micromonosporales</taxon>
        <taxon>Micromonosporaceae</taxon>
        <taxon>Dactylosporangium</taxon>
    </lineage>
</organism>
<evidence type="ECO:0000313" key="2">
    <source>
        <dbReference type="EMBL" id="UWZ36318.1"/>
    </source>
</evidence>
<accession>A0ABY5Z6G2</accession>
<dbReference type="Proteomes" id="UP001058271">
    <property type="component" value="Chromosome"/>
</dbReference>
<evidence type="ECO:0000259" key="1">
    <source>
        <dbReference type="Pfam" id="PF04149"/>
    </source>
</evidence>
<sequence>MAENNGELSWRRSAWCGTNACVEVAEQGDTLLVRDSKEERGEVLSFSKSDWAAFMVELRSGGLRTEAR</sequence>
<reference evidence="2" key="1">
    <citation type="submission" date="2021-04" db="EMBL/GenBank/DDBJ databases">
        <title>Biosynthetic gene clusters of Dactylosporangioum roseum.</title>
        <authorList>
            <person name="Hartkoorn R.C."/>
            <person name="Beaudoing E."/>
            <person name="Hot D."/>
            <person name="Moureu S."/>
        </authorList>
    </citation>
    <scope>NUCLEOTIDE SEQUENCE</scope>
    <source>
        <strain evidence="2">NRRL B-16295</strain>
    </source>
</reference>
<dbReference type="RefSeq" id="WP_260725642.1">
    <property type="nucleotide sequence ID" value="NZ_BAAABS010000068.1"/>
</dbReference>